<gene>
    <name evidence="1" type="ORF">DY240_05420</name>
</gene>
<evidence type="ECO:0000313" key="1">
    <source>
        <dbReference type="EMBL" id="RIQ32533.1"/>
    </source>
</evidence>
<evidence type="ECO:0000313" key="2">
    <source>
        <dbReference type="Proteomes" id="UP000284057"/>
    </source>
</evidence>
<accession>A0A418KVS5</accession>
<proteinExistence type="predicted"/>
<comment type="caution">
    <text evidence="1">The sequence shown here is derived from an EMBL/GenBank/DDBJ whole genome shotgun (WGS) entry which is preliminary data.</text>
</comment>
<reference evidence="1 2" key="1">
    <citation type="submission" date="2018-09" db="EMBL/GenBank/DDBJ databases">
        <title>Isolation, diversity and antifungal activity of actinobacteria from wheat.</title>
        <authorList>
            <person name="Han C."/>
        </authorList>
    </citation>
    <scope>NUCLEOTIDE SEQUENCE [LARGE SCALE GENOMIC DNA]</scope>
    <source>
        <strain evidence="1 2">NEAU-YY265</strain>
    </source>
</reference>
<keyword evidence="2" id="KW-1185">Reference proteome</keyword>
<dbReference type="Proteomes" id="UP000284057">
    <property type="component" value="Unassembled WGS sequence"/>
</dbReference>
<sequence length="71" mass="7909">MLDDRTHEYGEEPSIMSIHGDYAARIVHDQRSREFQADARRDGLVRQALAAAKRTAGRKAAATARSRARTA</sequence>
<dbReference type="EMBL" id="QUAL01000044">
    <property type="protein sequence ID" value="RIQ32533.1"/>
    <property type="molecule type" value="Genomic_DNA"/>
</dbReference>
<name>A0A418KVS5_9ACTN</name>
<dbReference type="AlphaFoldDB" id="A0A418KVS5"/>
<protein>
    <submittedName>
        <fullName evidence="1">Uncharacterized protein</fullName>
    </submittedName>
</protein>
<organism evidence="1 2">
    <name type="scientific">Jiangella rhizosphaerae</name>
    <dbReference type="NCBI Taxonomy" id="2293569"/>
    <lineage>
        <taxon>Bacteria</taxon>
        <taxon>Bacillati</taxon>
        <taxon>Actinomycetota</taxon>
        <taxon>Actinomycetes</taxon>
        <taxon>Jiangellales</taxon>
        <taxon>Jiangellaceae</taxon>
        <taxon>Jiangella</taxon>
    </lineage>
</organism>